<evidence type="ECO:0000313" key="2">
    <source>
        <dbReference type="Proteomes" id="UP000245488"/>
    </source>
</evidence>
<evidence type="ECO:0000313" key="1">
    <source>
        <dbReference type="EMBL" id="PWT27639.1"/>
    </source>
</evidence>
<sequence length="60" mass="6470">MGQQSPIVYIPASVTNIEEGAFSSYATPLIITTSGSTAEQYAIDNGINYEIVDSWEVPET</sequence>
<accession>A0A317G2C6</accession>
<name>A0A317G2C6_BUTFI</name>
<protein>
    <submittedName>
        <fullName evidence="1">Uncharacterized protein</fullName>
    </submittedName>
</protein>
<proteinExistence type="predicted"/>
<dbReference type="Proteomes" id="UP000245488">
    <property type="component" value="Chromosome"/>
</dbReference>
<gene>
    <name evidence="1" type="ORF">CPT75_11305</name>
</gene>
<dbReference type="AlphaFoldDB" id="A0A317G2C6"/>
<organism evidence="1 2">
    <name type="scientific">Butyrivibrio fibrisolvens</name>
    <dbReference type="NCBI Taxonomy" id="831"/>
    <lineage>
        <taxon>Bacteria</taxon>
        <taxon>Bacillati</taxon>
        <taxon>Bacillota</taxon>
        <taxon>Clostridia</taxon>
        <taxon>Lachnospirales</taxon>
        <taxon>Lachnospiraceae</taxon>
        <taxon>Butyrivibrio</taxon>
    </lineage>
</organism>
<keyword evidence="2" id="KW-1185">Reference proteome</keyword>
<reference evidence="1 2" key="1">
    <citation type="submission" date="2017-09" db="EMBL/GenBank/DDBJ databases">
        <title>High-quality draft genome sequence of Butyrivibrio fibrisolvens INBov1, isolated from cow rumen.</title>
        <authorList>
            <person name="Rodriguez Hernaez J."/>
            <person name="Rivarola M."/>
            <person name="Paniego N."/>
            <person name="Cravero S."/>
            <person name="Ceron Cucchi M."/>
            <person name="Martinez M.C."/>
        </authorList>
    </citation>
    <scope>NUCLEOTIDE SEQUENCE [LARGE SCALE GENOMIC DNA]</scope>
    <source>
        <strain evidence="1 2">INBov1</strain>
    </source>
</reference>
<comment type="caution">
    <text evidence="1">The sequence shown here is derived from an EMBL/GenBank/DDBJ whole genome shotgun (WGS) entry which is preliminary data.</text>
</comment>
<dbReference type="EMBL" id="NXNG01000001">
    <property type="protein sequence ID" value="PWT27639.1"/>
    <property type="molecule type" value="Genomic_DNA"/>
</dbReference>